<evidence type="ECO:0000313" key="2">
    <source>
        <dbReference type="Proteomes" id="UP000757900"/>
    </source>
</evidence>
<proteinExistence type="predicted"/>
<name>A0A929MR21_ABIDE</name>
<comment type="caution">
    <text evidence="1">The sequence shown here is derived from an EMBL/GenBank/DDBJ whole genome shotgun (WGS) entry which is preliminary data.</text>
</comment>
<protein>
    <submittedName>
        <fullName evidence="1">Uncharacterized protein</fullName>
    </submittedName>
</protein>
<evidence type="ECO:0000313" key="1">
    <source>
        <dbReference type="EMBL" id="MBF0935757.1"/>
    </source>
</evidence>
<gene>
    <name evidence="1" type="ORF">HXK00_09000</name>
</gene>
<sequence>MRKKQSIARRGWAMLGLLAVFLLGMGQPVYAKPDWSESAPYIHFINYHYVGNGVAGGARDVIMEYSPDANGIFQISVLEGPSSNCYIYQ</sequence>
<dbReference type="Proteomes" id="UP000757900">
    <property type="component" value="Unassembled WGS sequence"/>
</dbReference>
<dbReference type="AlphaFoldDB" id="A0A929MR21"/>
<feature type="non-terminal residue" evidence="1">
    <location>
        <position position="89"/>
    </location>
</feature>
<accession>A0A929MR21</accession>
<dbReference type="EMBL" id="JABZFV010000378">
    <property type="protein sequence ID" value="MBF0935757.1"/>
    <property type="molecule type" value="Genomic_DNA"/>
</dbReference>
<organism evidence="1 2">
    <name type="scientific">Abiotrophia defectiva</name>
    <name type="common">Streptococcus defectivus</name>
    <dbReference type="NCBI Taxonomy" id="46125"/>
    <lineage>
        <taxon>Bacteria</taxon>
        <taxon>Bacillati</taxon>
        <taxon>Bacillota</taxon>
        <taxon>Bacilli</taxon>
        <taxon>Lactobacillales</taxon>
        <taxon>Aerococcaceae</taxon>
        <taxon>Abiotrophia</taxon>
    </lineage>
</organism>
<reference evidence="1" key="1">
    <citation type="submission" date="2020-04" db="EMBL/GenBank/DDBJ databases">
        <title>Deep metagenomics examines the oral microbiome during advanced dental caries in children, revealing novel taxa and co-occurrences with host molecules.</title>
        <authorList>
            <person name="Baker J.L."/>
            <person name="Morton J.T."/>
            <person name="Dinis M."/>
            <person name="Alvarez R."/>
            <person name="Tran N.C."/>
            <person name="Knight R."/>
            <person name="Edlund A."/>
        </authorList>
    </citation>
    <scope>NUCLEOTIDE SEQUENCE</scope>
    <source>
        <strain evidence="1">JCVI_23_bin.16</strain>
    </source>
</reference>